<protein>
    <submittedName>
        <fullName evidence="1">Uncharacterized protein</fullName>
    </submittedName>
</protein>
<dbReference type="RefSeq" id="WP_256379763.1">
    <property type="nucleotide sequence ID" value="NZ_CP012603.1"/>
</dbReference>
<dbReference type="AlphaFoldDB" id="A0A0M5L8G7"/>
<name>A0A0M5L8G7_LEPIR</name>
<reference evidence="1 2" key="1">
    <citation type="journal article" date="2015" name="Genome Announc.">
        <title>Whole-Genome Sequence of Leptospira interrogans Serovar Hardjo Subtype Hardjoprajitno Strain Norma, Isolated from Cattle in a Leptospirosis Outbreak in Brazil.</title>
        <authorList>
            <person name="Cosate M.R."/>
            <person name="Soares S.C."/>
            <person name="Mendes T.A."/>
            <person name="Raittz R.T."/>
            <person name="Moreira E.C."/>
            <person name="Leite R."/>
            <person name="Fernandes G.R."/>
            <person name="Haddad J.P."/>
            <person name="Ortega J.M."/>
        </authorList>
    </citation>
    <scope>NUCLEOTIDE SEQUENCE [LARGE SCALE GENOMIC DNA]</scope>
    <source>
        <strain evidence="1 2">Norma</strain>
    </source>
</reference>
<organism evidence="1">
    <name type="scientific">Leptospira interrogans serovar Hardjo str. Norma</name>
    <dbReference type="NCBI Taxonomy" id="1279460"/>
    <lineage>
        <taxon>Bacteria</taxon>
        <taxon>Pseudomonadati</taxon>
        <taxon>Spirochaetota</taxon>
        <taxon>Spirochaetia</taxon>
        <taxon>Leptospirales</taxon>
        <taxon>Leptospiraceae</taxon>
        <taxon>Leptospira</taxon>
    </lineage>
</organism>
<evidence type="ECO:0000313" key="1">
    <source>
        <dbReference type="EMBL" id="ALE37848.1"/>
    </source>
</evidence>
<dbReference type="EMBL" id="CP012603">
    <property type="protein sequence ID" value="ALE37848.1"/>
    <property type="molecule type" value="Genomic_DNA"/>
</dbReference>
<dbReference type="Proteomes" id="UP000056502">
    <property type="component" value="Chromosome I"/>
</dbReference>
<accession>A0A0M5L8G7</accession>
<proteinExistence type="predicted"/>
<evidence type="ECO:0000313" key="2">
    <source>
        <dbReference type="Proteomes" id="UP000056502"/>
    </source>
</evidence>
<dbReference type="PATRIC" id="fig|1279460.3.peg.635"/>
<gene>
    <name evidence="1" type="ORF">G436_0627</name>
</gene>
<sequence length="42" mass="4633">MKREDTNSLAQEIASIFESSAEPTPNVESGVRKSVVQLEKVK</sequence>